<dbReference type="eggNOG" id="COG0543">
    <property type="taxonomic scope" value="Bacteria"/>
</dbReference>
<evidence type="ECO:0000313" key="2">
    <source>
        <dbReference type="Proteomes" id="UP000013523"/>
    </source>
</evidence>
<dbReference type="SUPFAM" id="SSF63380">
    <property type="entry name" value="Riboflavin synthase domain-like"/>
    <property type="match status" value="1"/>
</dbReference>
<protein>
    <submittedName>
        <fullName evidence="1">2-polyprenylphenol hydroxylase-like oxidoreductase</fullName>
    </submittedName>
</protein>
<dbReference type="AlphaFoldDB" id="R4K353"/>
<dbReference type="HOGENOM" id="CLU_926533_0_0_9"/>
<dbReference type="PANTHER" id="PTHR43513:SF3">
    <property type="entry name" value="DIHYDROOROTATE DEHYDROGENASE B (NAD(+)), ELECTRON TRANSFER SUBUNIT-RELATED"/>
    <property type="match status" value="1"/>
</dbReference>
<reference evidence="1 2" key="1">
    <citation type="submission" date="2012-01" db="EMBL/GenBank/DDBJ databases">
        <title>Complete sequence of chromosome of Clostridium pasteurianum BC1.</title>
        <authorList>
            <consortium name="US DOE Joint Genome Institute"/>
            <person name="Lucas S."/>
            <person name="Han J."/>
            <person name="Lapidus A."/>
            <person name="Cheng J.-F."/>
            <person name="Goodwin L."/>
            <person name="Pitluck S."/>
            <person name="Peters L."/>
            <person name="Mikhailova N."/>
            <person name="Teshima H."/>
            <person name="Detter J.C."/>
            <person name="Han C."/>
            <person name="Tapia R."/>
            <person name="Land M."/>
            <person name="Hauser L."/>
            <person name="Kyrpides N."/>
            <person name="Ivanova N."/>
            <person name="Pagani I."/>
            <person name="Dunn J."/>
            <person name="Taghavi S."/>
            <person name="Francis A."/>
            <person name="van der Lelie D."/>
            <person name="Woyke T."/>
        </authorList>
    </citation>
    <scope>NUCLEOTIDE SEQUENCE [LARGE SCALE GENOMIC DNA]</scope>
    <source>
        <strain evidence="1 2">BC1</strain>
    </source>
</reference>
<dbReference type="STRING" id="86416.Clopa_2680"/>
<evidence type="ECO:0000313" key="1">
    <source>
        <dbReference type="EMBL" id="AGK97532.1"/>
    </source>
</evidence>
<dbReference type="RefSeq" id="WP_015615831.1">
    <property type="nucleotide sequence ID" value="NC_021182.1"/>
</dbReference>
<dbReference type="Gene3D" id="3.40.50.80">
    <property type="entry name" value="Nucleotide-binding domain of ferredoxin-NADP reductase (FNR) module"/>
    <property type="match status" value="1"/>
</dbReference>
<dbReference type="KEGG" id="cpas:Clopa_2680"/>
<dbReference type="EMBL" id="CP003261">
    <property type="protein sequence ID" value="AGK97532.1"/>
    <property type="molecule type" value="Genomic_DNA"/>
</dbReference>
<dbReference type="GO" id="GO:0051537">
    <property type="term" value="F:2 iron, 2 sulfur cluster binding"/>
    <property type="evidence" value="ECO:0007669"/>
    <property type="project" value="InterPro"/>
</dbReference>
<keyword evidence="2" id="KW-1185">Reference proteome</keyword>
<dbReference type="InterPro" id="IPR006058">
    <property type="entry name" value="2Fe2S_fd_BS"/>
</dbReference>
<dbReference type="InterPro" id="IPR039261">
    <property type="entry name" value="FNR_nucleotide-bd"/>
</dbReference>
<gene>
    <name evidence="1" type="ORF">Clopa_2680</name>
</gene>
<accession>R4K353</accession>
<proteinExistence type="predicted"/>
<name>R4K353_CLOPA</name>
<organism evidence="1 2">
    <name type="scientific">Clostridium pasteurianum BC1</name>
    <dbReference type="NCBI Taxonomy" id="86416"/>
    <lineage>
        <taxon>Bacteria</taxon>
        <taxon>Bacillati</taxon>
        <taxon>Bacillota</taxon>
        <taxon>Clostridia</taxon>
        <taxon>Eubacteriales</taxon>
        <taxon>Clostridiaceae</taxon>
        <taxon>Clostridium</taxon>
    </lineage>
</organism>
<dbReference type="Proteomes" id="UP000013523">
    <property type="component" value="Chromosome"/>
</dbReference>
<dbReference type="CDD" id="cd06192">
    <property type="entry name" value="DHOD_e_trans_like"/>
    <property type="match status" value="1"/>
</dbReference>
<dbReference type="Gene3D" id="2.40.30.10">
    <property type="entry name" value="Translation factors"/>
    <property type="match status" value="1"/>
</dbReference>
<dbReference type="InterPro" id="IPR050353">
    <property type="entry name" value="PyrK_electron_transfer"/>
</dbReference>
<sequence length="326" mass="36557">MNYEIKDCIDAGTEYCPCHLAETGDCLLCSHLQGKNFCDCTNWKGVCIYQEYAWNGNHAKNLRKVSLCKILKKELLDTNVICFTIIAKHKLVQELSHPGSFIFVRNPKSSGYFDAPISIMDTDVNENIIKIVIETKGIKTKTIDELKENDNIAIRGPYWNGILGLKNIYQSKDGTSLIIARGIGMAPMVPVMKKLYGNGNEIIAVVDKGNFKDILIKEYLDLCNAKLIQCNILNTDGTLSDELKSIINKYEKDINIIYCSGPDIFISNLLEATSDDTKIACCNNARMCCGEGICGTCSTRYDDDIVKRLCKLQIDPKYIFKGRRSL</sequence>
<dbReference type="PROSITE" id="PS00197">
    <property type="entry name" value="2FE2S_FER_1"/>
    <property type="match status" value="1"/>
</dbReference>
<dbReference type="SUPFAM" id="SSF52343">
    <property type="entry name" value="Ferredoxin reductase-like, C-terminal NADP-linked domain"/>
    <property type="match status" value="1"/>
</dbReference>
<dbReference type="PATRIC" id="fig|86416.3.peg.2672"/>
<dbReference type="InterPro" id="IPR017938">
    <property type="entry name" value="Riboflavin_synthase-like_b-brl"/>
</dbReference>
<dbReference type="PANTHER" id="PTHR43513">
    <property type="entry name" value="DIHYDROOROTATE DEHYDROGENASE B (NAD(+)), ELECTRON TRANSFER SUBUNIT"/>
    <property type="match status" value="1"/>
</dbReference>
<dbReference type="NCBIfam" id="NF004470">
    <property type="entry name" value="PRK05802.1"/>
    <property type="match status" value="1"/>
</dbReference>
<dbReference type="OrthoDB" id="1704963at2"/>